<evidence type="ECO:0000313" key="1">
    <source>
        <dbReference type="EMBL" id="CAL1699195.1"/>
    </source>
</evidence>
<proteinExistence type="predicted"/>
<name>A0ABP1CU49_9APHY</name>
<keyword evidence="2" id="KW-1185">Reference proteome</keyword>
<sequence length="170" mass="19677">MKIEHCPRPILQDAVLTQLYHVVRHRGVDYTGSDINLALEAFKRALAVQPQILAEPPFPRIAPYLWSFYIGLQKLGEVQSALIANWNRRKSAEYQNAYKDLLDVMINLHDIMKQHLTCGSMRSVPLSPVPKTSDFQDTQDVKRLMRPFFSRWGLLHYPTRKNNMGRCSPE</sequence>
<evidence type="ECO:0000313" key="2">
    <source>
        <dbReference type="Proteomes" id="UP001497453"/>
    </source>
</evidence>
<reference evidence="2" key="1">
    <citation type="submission" date="2024-04" db="EMBL/GenBank/DDBJ databases">
        <authorList>
            <person name="Shaw F."/>
            <person name="Minotto A."/>
        </authorList>
    </citation>
    <scope>NUCLEOTIDE SEQUENCE [LARGE SCALE GENOMIC DNA]</scope>
</reference>
<organism evidence="1 2">
    <name type="scientific">Somion occarium</name>
    <dbReference type="NCBI Taxonomy" id="3059160"/>
    <lineage>
        <taxon>Eukaryota</taxon>
        <taxon>Fungi</taxon>
        <taxon>Dikarya</taxon>
        <taxon>Basidiomycota</taxon>
        <taxon>Agaricomycotina</taxon>
        <taxon>Agaricomycetes</taxon>
        <taxon>Polyporales</taxon>
        <taxon>Cerrenaceae</taxon>
        <taxon>Somion</taxon>
    </lineage>
</organism>
<dbReference type="EMBL" id="OZ037954">
    <property type="protein sequence ID" value="CAL1699195.1"/>
    <property type="molecule type" value="Genomic_DNA"/>
</dbReference>
<gene>
    <name evidence="1" type="ORF">GFSPODELE1_LOCUS2551</name>
</gene>
<dbReference type="Proteomes" id="UP001497453">
    <property type="component" value="Chromosome 11"/>
</dbReference>
<protein>
    <submittedName>
        <fullName evidence="1">Uncharacterized protein</fullName>
    </submittedName>
</protein>
<accession>A0ABP1CU49</accession>